<evidence type="ECO:0000256" key="2">
    <source>
        <dbReference type="SAM" id="Phobius"/>
    </source>
</evidence>
<evidence type="ECO:0000256" key="1">
    <source>
        <dbReference type="SAM" id="Coils"/>
    </source>
</evidence>
<dbReference type="eggNOG" id="ENOG5030VDJ">
    <property type="taxonomic scope" value="Bacteria"/>
</dbReference>
<comment type="caution">
    <text evidence="3">The sequence shown here is derived from an EMBL/GenBank/DDBJ whole genome shotgun (WGS) entry which is preliminary data.</text>
</comment>
<dbReference type="RefSeq" id="WP_002705305.1">
    <property type="nucleotide sequence ID" value="NZ_AGRW01000051.1"/>
</dbReference>
<dbReference type="PATRIC" id="fig|907348.3.peg.2043"/>
<dbReference type="OrthoDB" id="2082064at2"/>
<reference evidence="3 4" key="1">
    <citation type="submission" date="2011-09" db="EMBL/GenBank/DDBJ databases">
        <title>The draft genome of Treponema saccharophilum DSM 2985.</title>
        <authorList>
            <consortium name="US DOE Joint Genome Institute (JGI-PGF)"/>
            <person name="Lucas S."/>
            <person name="Copeland A."/>
            <person name="Lapidus A."/>
            <person name="Glavina del Rio T."/>
            <person name="Dalin E."/>
            <person name="Tice H."/>
            <person name="Bruce D."/>
            <person name="Goodwin L."/>
            <person name="Pitluck S."/>
            <person name="Peters L."/>
            <person name="Kyrpides N."/>
            <person name="Mavromatis K."/>
            <person name="Ivanova N."/>
            <person name="Markowitz V."/>
            <person name="Cheng J.-F."/>
            <person name="Hugenholtz P."/>
            <person name="Woyke T."/>
            <person name="Wu D."/>
            <person name="Gronow S."/>
            <person name="Wellnitz S."/>
            <person name="Brambilla E."/>
            <person name="Klenk H.-P."/>
            <person name="Eisen J.A."/>
        </authorList>
    </citation>
    <scope>NUCLEOTIDE SEQUENCE [LARGE SCALE GENOMIC DNA]</scope>
    <source>
        <strain evidence="3 4">DSM 2985</strain>
    </source>
</reference>
<dbReference type="Proteomes" id="UP000003571">
    <property type="component" value="Unassembled WGS sequence"/>
</dbReference>
<keyword evidence="2" id="KW-0472">Membrane</keyword>
<protein>
    <submittedName>
        <fullName evidence="3">Uncharacterized protein</fullName>
    </submittedName>
</protein>
<proteinExistence type="predicted"/>
<evidence type="ECO:0000313" key="4">
    <source>
        <dbReference type="Proteomes" id="UP000003571"/>
    </source>
</evidence>
<dbReference type="EMBL" id="AGRW01000051">
    <property type="protein sequence ID" value="EIC01151.1"/>
    <property type="molecule type" value="Genomic_DNA"/>
</dbReference>
<feature type="transmembrane region" description="Helical" evidence="2">
    <location>
        <begin position="543"/>
        <end position="565"/>
    </location>
</feature>
<sequence length="610" mass="70596">MSRNLLPAYSVFRVLANTAKSTKDVLKSFIATFYVQKFKKKTFLINDFASQFNSFYGFCIPNAVIKNVLVEKFDCHIGKGGWYTMNAGKIKDEDIFVLDDYKTTTDELIDDFLKYASRCGADFITIRDDFINYFNGTIVKKESNRVISAYIIKIQNSNSSLKELIDDLNYGSIIYRGITMDLPEISSWSNELTIYLNTDILFDMNGINGEAYKKSIEEFLELVKEVNAKKNCIHLRYFSVTRTEVNRFFSAAKKILCNKTIFSQSNGMTFILNKCTDVSDVLEKQGLFYAKLKKYGILCDETNRVTRIDETDIEKREEQENYINKNFAFLNFSDDFLDKIEELRNGITTKAIDKTGFIFLTRTDEILKKSKERTNITHAIGLSPTPEYMVTALWFHLNKGFGLTDLHSLDIVLRSKKIYAGIVADEQKKKIMEAQSDFMKKALTKEQTFEVIAALKQFSSKPEDITSETIDWAEELNDKTANQILESNEIERQKNQDVINLLKKQRDEANRKIQDNSKYTEFGEKAYRYLECLKKIGRTAYKVLVFFLMHMALPAAVVFAFAFVLKTIKKDELDWSFVFSNWISLGGTFLIAELFTWMRRIFCFAVDSRK</sequence>
<dbReference type="AlphaFoldDB" id="H7EMQ5"/>
<organism evidence="3 4">
    <name type="scientific">Treponema saccharophilum DSM 2985</name>
    <dbReference type="NCBI Taxonomy" id="907348"/>
    <lineage>
        <taxon>Bacteria</taxon>
        <taxon>Pseudomonadati</taxon>
        <taxon>Spirochaetota</taxon>
        <taxon>Spirochaetia</taxon>
        <taxon>Spirochaetales</taxon>
        <taxon>Treponemataceae</taxon>
        <taxon>Treponema</taxon>
    </lineage>
</organism>
<keyword evidence="2" id="KW-0812">Transmembrane</keyword>
<evidence type="ECO:0000313" key="3">
    <source>
        <dbReference type="EMBL" id="EIC01151.1"/>
    </source>
</evidence>
<keyword evidence="4" id="KW-1185">Reference proteome</keyword>
<keyword evidence="2" id="KW-1133">Transmembrane helix</keyword>
<keyword evidence="1" id="KW-0175">Coiled coil</keyword>
<gene>
    <name evidence="3" type="ORF">TresaDRAFT_0288</name>
</gene>
<feature type="coiled-coil region" evidence="1">
    <location>
        <begin position="473"/>
        <end position="512"/>
    </location>
</feature>
<name>H7EMQ5_9SPIR</name>
<accession>H7EMQ5</accession>
<feature type="transmembrane region" description="Helical" evidence="2">
    <location>
        <begin position="577"/>
        <end position="595"/>
    </location>
</feature>